<protein>
    <recommendedName>
        <fullName evidence="4">Beta-carotene 15,15'-monooxygenase</fullName>
    </recommendedName>
</protein>
<dbReference type="EMBL" id="CP042476">
    <property type="protein sequence ID" value="QED37299.1"/>
    <property type="molecule type" value="Genomic_DNA"/>
</dbReference>
<dbReference type="Proteomes" id="UP000321954">
    <property type="component" value="Chromosome"/>
</dbReference>
<keyword evidence="3" id="KW-1185">Reference proteome</keyword>
<keyword evidence="1" id="KW-0472">Membrane</keyword>
<dbReference type="AlphaFoldDB" id="A0A5B8YNE1"/>
<sequence>MDELELLKKDWQRQEDNYPRLSYDQIYNMIWKKSSSIVKWIFVISIIEFLFWSVITLFLADKDYWLELDRLHLKEFTIISYIISYGITFFFIYKFYRNYIKISATDNVSSLMENILNTRKTVKYYIAFVLISTAIVFLIVTYFTFYYHALNTEVAEIEKYTFSPAQWAIFIGVMVLILILVLGIIWLFYRLIYGILLRRLNKNYRELKKLEM</sequence>
<organism evidence="2 3">
    <name type="scientific">Antarcticibacterium arcticum</name>
    <dbReference type="NCBI Taxonomy" id="2585771"/>
    <lineage>
        <taxon>Bacteria</taxon>
        <taxon>Pseudomonadati</taxon>
        <taxon>Bacteroidota</taxon>
        <taxon>Flavobacteriia</taxon>
        <taxon>Flavobacteriales</taxon>
        <taxon>Flavobacteriaceae</taxon>
        <taxon>Antarcticibacterium</taxon>
    </lineage>
</organism>
<feature type="transmembrane region" description="Helical" evidence="1">
    <location>
        <begin position="78"/>
        <end position="96"/>
    </location>
</feature>
<evidence type="ECO:0000313" key="3">
    <source>
        <dbReference type="Proteomes" id="UP000321954"/>
    </source>
</evidence>
<evidence type="ECO:0000256" key="1">
    <source>
        <dbReference type="SAM" id="Phobius"/>
    </source>
</evidence>
<keyword evidence="1" id="KW-1133">Transmembrane helix</keyword>
<evidence type="ECO:0008006" key="4">
    <source>
        <dbReference type="Google" id="ProtNLM"/>
    </source>
</evidence>
<proteinExistence type="predicted"/>
<accession>A0A5B8YNE1</accession>
<gene>
    <name evidence="2" type="ORF">FK178_06030</name>
</gene>
<feature type="transmembrane region" description="Helical" evidence="1">
    <location>
        <begin position="124"/>
        <end position="147"/>
    </location>
</feature>
<dbReference type="RefSeq" id="WP_146832155.1">
    <property type="nucleotide sequence ID" value="NZ_CP042476.1"/>
</dbReference>
<evidence type="ECO:0000313" key="2">
    <source>
        <dbReference type="EMBL" id="QED37299.1"/>
    </source>
</evidence>
<dbReference type="OrthoDB" id="709028at2"/>
<feature type="transmembrane region" description="Helical" evidence="1">
    <location>
        <begin position="37"/>
        <end position="58"/>
    </location>
</feature>
<dbReference type="KEGG" id="anp:FK178_06030"/>
<reference evidence="2 3" key="1">
    <citation type="submission" date="2019-08" db="EMBL/GenBank/DDBJ databases">
        <title>Antarcticibacterium arcticum sp. nov., a bacterium isolated from marine sediment of the Canadian Beaufort Sea.</title>
        <authorList>
            <person name="Lee Y.M."/>
            <person name="Baek K."/>
            <person name="Lee D.-H."/>
            <person name="Shin S.C."/>
            <person name="Jin Y.K."/>
            <person name="Park Y."/>
        </authorList>
    </citation>
    <scope>NUCLEOTIDE SEQUENCE [LARGE SCALE GENOMIC DNA]</scope>
    <source>
        <strain evidence="2 3">PAMC 28998</strain>
    </source>
</reference>
<keyword evidence="1" id="KW-0812">Transmembrane</keyword>
<name>A0A5B8YNE1_9FLAO</name>
<feature type="transmembrane region" description="Helical" evidence="1">
    <location>
        <begin position="167"/>
        <end position="189"/>
    </location>
</feature>